<feature type="transmembrane region" description="Helical" evidence="6">
    <location>
        <begin position="113"/>
        <end position="131"/>
    </location>
</feature>
<comment type="subcellular location">
    <subcellularLocation>
        <location evidence="1">Cell membrane</location>
        <topology evidence="1">Multi-pass membrane protein</topology>
    </subcellularLocation>
</comment>
<evidence type="ECO:0000256" key="2">
    <source>
        <dbReference type="ARBA" id="ARBA00022475"/>
    </source>
</evidence>
<dbReference type="RefSeq" id="WP_308891311.1">
    <property type="nucleotide sequence ID" value="NZ_JAVGJF010000350.1"/>
</dbReference>
<accession>A0ABD5AZI8</accession>
<dbReference type="AlphaFoldDB" id="A0ABD5AZI8"/>
<dbReference type="GO" id="GO:0005886">
    <property type="term" value="C:plasma membrane"/>
    <property type="evidence" value="ECO:0007669"/>
    <property type="project" value="UniProtKB-SubCell"/>
</dbReference>
<feature type="transmembrane region" description="Helical" evidence="6">
    <location>
        <begin position="86"/>
        <end position="106"/>
    </location>
</feature>
<evidence type="ECO:0000256" key="4">
    <source>
        <dbReference type="ARBA" id="ARBA00022989"/>
    </source>
</evidence>
<comment type="caution">
    <text evidence="8">The sequence shown here is derived from an EMBL/GenBank/DDBJ whole genome shotgun (WGS) entry which is preliminary data.</text>
</comment>
<keyword evidence="3 6" id="KW-0812">Transmembrane</keyword>
<name>A0ABD5AZI8_STACR</name>
<dbReference type="PANTHER" id="PTHR33406">
    <property type="entry name" value="MEMBRANE PROTEIN MJ1562-RELATED"/>
    <property type="match status" value="1"/>
</dbReference>
<evidence type="ECO:0000313" key="9">
    <source>
        <dbReference type="Proteomes" id="UP001240157"/>
    </source>
</evidence>
<dbReference type="PANTHER" id="PTHR33406:SF13">
    <property type="entry name" value="MEMBRANE PROTEIN YDFJ"/>
    <property type="match status" value="1"/>
</dbReference>
<feature type="non-terminal residue" evidence="8">
    <location>
        <position position="1"/>
    </location>
</feature>
<evidence type="ECO:0000313" key="8">
    <source>
        <dbReference type="EMBL" id="MDQ7176707.1"/>
    </source>
</evidence>
<evidence type="ECO:0000256" key="6">
    <source>
        <dbReference type="SAM" id="Phobius"/>
    </source>
</evidence>
<reference evidence="8 9" key="1">
    <citation type="submission" date="2023-08" db="EMBL/GenBank/DDBJ databases">
        <title>Whole genome sequencing of Staphylococcus chromogenes NNSch 2386.</title>
        <authorList>
            <person name="Kropotov V.S."/>
            <person name="Boriskina E.V."/>
            <person name="Gordinskaya N.A."/>
            <person name="Shkurkina I.S."/>
            <person name="Kryazhev D.V."/>
            <person name="Alekseeva A.E."/>
            <person name="Makhova M.A."/>
        </authorList>
    </citation>
    <scope>NUCLEOTIDE SEQUENCE [LARGE SCALE GENOMIC DNA]</scope>
    <source>
        <strain evidence="8 9">NNSch 2386</strain>
    </source>
</reference>
<gene>
    <name evidence="8" type="ORF">RCF65_12085</name>
</gene>
<dbReference type="Gene3D" id="1.20.1640.10">
    <property type="entry name" value="Multidrug efflux transporter AcrB transmembrane domain"/>
    <property type="match status" value="1"/>
</dbReference>
<organism evidence="8 9">
    <name type="scientific">Staphylococcus chromogenes</name>
    <name type="common">Staphylococcus hyicus subsp. chromogenes</name>
    <dbReference type="NCBI Taxonomy" id="46126"/>
    <lineage>
        <taxon>Bacteria</taxon>
        <taxon>Bacillati</taxon>
        <taxon>Bacillota</taxon>
        <taxon>Bacilli</taxon>
        <taxon>Bacillales</taxon>
        <taxon>Staphylococcaceae</taxon>
        <taxon>Staphylococcus</taxon>
    </lineage>
</organism>
<keyword evidence="4 6" id="KW-1133">Transmembrane helix</keyword>
<evidence type="ECO:0000259" key="7">
    <source>
        <dbReference type="Pfam" id="PF03176"/>
    </source>
</evidence>
<dbReference type="EMBL" id="JAVGJF010000350">
    <property type="protein sequence ID" value="MDQ7176707.1"/>
    <property type="molecule type" value="Genomic_DNA"/>
</dbReference>
<evidence type="ECO:0000256" key="5">
    <source>
        <dbReference type="ARBA" id="ARBA00023136"/>
    </source>
</evidence>
<proteinExistence type="predicted"/>
<dbReference type="Pfam" id="PF03176">
    <property type="entry name" value="MMPL"/>
    <property type="match status" value="1"/>
</dbReference>
<protein>
    <submittedName>
        <fullName evidence="8">MMPL family transporter</fullName>
    </submittedName>
</protein>
<dbReference type="InterPro" id="IPR004869">
    <property type="entry name" value="MMPL_dom"/>
</dbReference>
<feature type="non-terminal residue" evidence="8">
    <location>
        <position position="171"/>
    </location>
</feature>
<evidence type="ECO:0000256" key="1">
    <source>
        <dbReference type="ARBA" id="ARBA00004651"/>
    </source>
</evidence>
<feature type="domain" description="Membrane transport protein MMPL" evidence="7">
    <location>
        <begin position="3"/>
        <end position="170"/>
    </location>
</feature>
<feature type="transmembrane region" description="Helical" evidence="6">
    <location>
        <begin position="137"/>
        <end position="158"/>
    </location>
</feature>
<evidence type="ECO:0000256" key="3">
    <source>
        <dbReference type="ARBA" id="ARBA00022692"/>
    </source>
</evidence>
<keyword evidence="2" id="KW-1003">Cell membrane</keyword>
<dbReference type="InterPro" id="IPR050545">
    <property type="entry name" value="Mycobact_MmpL"/>
</dbReference>
<dbReference type="Proteomes" id="UP001240157">
    <property type="component" value="Unassembled WGS sequence"/>
</dbReference>
<sequence length="171" mass="18331">DALDNIRQNDDYIQNISNPYDSGQVNDEGDTAIANVSYVVPQTGLKDSSKHIIDKELKDVTDNHNVQIEKTQGGAMNSEPGGTSEIVGIIVAFVILLITFGSLIAAGMPIISAIIGLGSSVGIIALLTYIFDIPNFTLTLAVMIGLAVGIDYSLFILFRFKELKKKGVDTV</sequence>
<keyword evidence="5 6" id="KW-0472">Membrane</keyword>
<dbReference type="SUPFAM" id="SSF82866">
    <property type="entry name" value="Multidrug efflux transporter AcrB transmembrane domain"/>
    <property type="match status" value="1"/>
</dbReference>